<gene>
    <name evidence="2" type="ORF">DUI87_26582</name>
</gene>
<proteinExistence type="predicted"/>
<organism evidence="2 3">
    <name type="scientific">Hirundo rustica rustica</name>
    <dbReference type="NCBI Taxonomy" id="333673"/>
    <lineage>
        <taxon>Eukaryota</taxon>
        <taxon>Metazoa</taxon>
        <taxon>Chordata</taxon>
        <taxon>Craniata</taxon>
        <taxon>Vertebrata</taxon>
        <taxon>Euteleostomi</taxon>
        <taxon>Archelosauria</taxon>
        <taxon>Archosauria</taxon>
        <taxon>Dinosauria</taxon>
        <taxon>Saurischia</taxon>
        <taxon>Theropoda</taxon>
        <taxon>Coelurosauria</taxon>
        <taxon>Aves</taxon>
        <taxon>Neognathae</taxon>
        <taxon>Neoaves</taxon>
        <taxon>Telluraves</taxon>
        <taxon>Australaves</taxon>
        <taxon>Passeriformes</taxon>
        <taxon>Sylvioidea</taxon>
        <taxon>Hirundinidae</taxon>
        <taxon>Hirundo</taxon>
    </lineage>
</organism>
<feature type="region of interest" description="Disordered" evidence="1">
    <location>
        <begin position="1"/>
        <end position="48"/>
    </location>
</feature>
<evidence type="ECO:0000313" key="3">
    <source>
        <dbReference type="Proteomes" id="UP000269221"/>
    </source>
</evidence>
<sequence length="101" mass="12132">MDWDEMRGSETDQPLPKIRQFKCYNQTREGNKKRRGKGIEDMQAENEKGNIMKGREKQRLNGMTRSAGKEMDDQLIFTEILKEERRLTQPQDYRYDKKQCK</sequence>
<feature type="compositionally biased region" description="Basic and acidic residues" evidence="1">
    <location>
        <begin position="1"/>
        <end position="10"/>
    </location>
</feature>
<protein>
    <submittedName>
        <fullName evidence="2">Uncharacterized protein</fullName>
    </submittedName>
</protein>
<name>A0A3M0J823_HIRRU</name>
<dbReference type="Proteomes" id="UP000269221">
    <property type="component" value="Unassembled WGS sequence"/>
</dbReference>
<dbReference type="AlphaFoldDB" id="A0A3M0J823"/>
<evidence type="ECO:0000313" key="2">
    <source>
        <dbReference type="EMBL" id="RMB97002.1"/>
    </source>
</evidence>
<feature type="compositionally biased region" description="Basic and acidic residues" evidence="1">
    <location>
        <begin position="37"/>
        <end position="48"/>
    </location>
</feature>
<comment type="caution">
    <text evidence="2">The sequence shown here is derived from an EMBL/GenBank/DDBJ whole genome shotgun (WGS) entry which is preliminary data.</text>
</comment>
<evidence type="ECO:0000256" key="1">
    <source>
        <dbReference type="SAM" id="MobiDB-lite"/>
    </source>
</evidence>
<dbReference type="EMBL" id="QRBI01000171">
    <property type="protein sequence ID" value="RMB97002.1"/>
    <property type="molecule type" value="Genomic_DNA"/>
</dbReference>
<reference evidence="2 3" key="1">
    <citation type="submission" date="2018-07" db="EMBL/GenBank/DDBJ databases">
        <title>A high quality draft genome assembly of the barn swallow (H. rustica rustica).</title>
        <authorList>
            <person name="Formenti G."/>
            <person name="Chiara M."/>
            <person name="Poveda L."/>
            <person name="Francoijs K.-J."/>
            <person name="Bonisoli-Alquati A."/>
            <person name="Canova L."/>
            <person name="Gianfranceschi L."/>
            <person name="Horner D.S."/>
            <person name="Saino N."/>
        </authorList>
    </citation>
    <scope>NUCLEOTIDE SEQUENCE [LARGE SCALE GENOMIC DNA]</scope>
    <source>
        <strain evidence="2">Chelidonia</strain>
        <tissue evidence="2">Blood</tissue>
    </source>
</reference>
<keyword evidence="3" id="KW-1185">Reference proteome</keyword>
<accession>A0A3M0J823</accession>